<organism evidence="4 5">
    <name type="scientific">Isoalcanivorax beigongshangi</name>
    <dbReference type="NCBI Taxonomy" id="3238810"/>
    <lineage>
        <taxon>Bacteria</taxon>
        <taxon>Pseudomonadati</taxon>
        <taxon>Pseudomonadota</taxon>
        <taxon>Gammaproteobacteria</taxon>
        <taxon>Oceanospirillales</taxon>
        <taxon>Alcanivoracaceae</taxon>
        <taxon>Isoalcanivorax</taxon>
    </lineage>
</organism>
<feature type="signal peptide" evidence="1">
    <location>
        <begin position="1"/>
        <end position="26"/>
    </location>
</feature>
<feature type="domain" description="Ig-like SoxY" evidence="3">
    <location>
        <begin position="43"/>
        <end position="147"/>
    </location>
</feature>
<dbReference type="SUPFAM" id="SSF81296">
    <property type="entry name" value="E set domains"/>
    <property type="match status" value="1"/>
</dbReference>
<dbReference type="NCBIfam" id="TIGR04557">
    <property type="entry name" value="fuse_rel_SoxYZ"/>
    <property type="match status" value="1"/>
</dbReference>
<dbReference type="Gene3D" id="2.60.40.2470">
    <property type="entry name" value="SoxY domain"/>
    <property type="match status" value="1"/>
</dbReference>
<evidence type="ECO:0000256" key="1">
    <source>
        <dbReference type="SAM" id="SignalP"/>
    </source>
</evidence>
<feature type="chain" id="PRO_5045965040" evidence="1">
    <location>
        <begin position="27"/>
        <end position="255"/>
    </location>
</feature>
<keyword evidence="5" id="KW-1185">Reference proteome</keyword>
<evidence type="ECO:0000313" key="5">
    <source>
        <dbReference type="Proteomes" id="UP001562065"/>
    </source>
</evidence>
<dbReference type="InterPro" id="IPR038162">
    <property type="entry name" value="SoxY_sf"/>
</dbReference>
<dbReference type="InterPro" id="IPR030831">
    <property type="entry name" value="Fuse-rel_SoxYZ"/>
</dbReference>
<feature type="domain" description="Sulphur oxidation protein SoxZ" evidence="2">
    <location>
        <begin position="170"/>
        <end position="253"/>
    </location>
</feature>
<dbReference type="Pfam" id="PF13501">
    <property type="entry name" value="SoxY"/>
    <property type="match status" value="1"/>
</dbReference>
<protein>
    <submittedName>
        <fullName evidence="4">Quinoprotein dehydrogenase-associated SoxYZ-like carrier</fullName>
    </submittedName>
</protein>
<comment type="caution">
    <text evidence="4">The sequence shown here is derived from an EMBL/GenBank/DDBJ whole genome shotgun (WGS) entry which is preliminary data.</text>
</comment>
<accession>A0ABV4AJN4</accession>
<sequence length="255" mass="28258">MRVAALSQARWLSWLLLLLLPLTATAADAVDPEDSFMWAPMRARFLGDTPYRFDPQVKVRAPEFAEDAGQVPVDVDASALGQFERLLLWVELNPIPLVLDYRASEDAVARLSINLRLERGSLIRSAVLKDGVWHVGSTFVDAAGGGCTTPGIAKTVKNWSDGFGTVQVQRRSVGDQQRVKVRIQHPMDSGLIPSESPFYIEHYQVLSGDRPLADLIWHASISENPTLTLAFRGDNELPLRLDARDNNGNLFEQAL</sequence>
<keyword evidence="1" id="KW-0732">Signal</keyword>
<dbReference type="InterPro" id="IPR014756">
    <property type="entry name" value="Ig_E-set"/>
</dbReference>
<dbReference type="InterPro" id="IPR013783">
    <property type="entry name" value="Ig-like_fold"/>
</dbReference>
<dbReference type="RefSeq" id="WP_369456292.1">
    <property type="nucleotide sequence ID" value="NZ_JBGCUO010000002.1"/>
</dbReference>
<dbReference type="Pfam" id="PF08770">
    <property type="entry name" value="SoxZ"/>
    <property type="match status" value="1"/>
</dbReference>
<evidence type="ECO:0000313" key="4">
    <source>
        <dbReference type="EMBL" id="MEY1663023.1"/>
    </source>
</evidence>
<dbReference type="InterPro" id="IPR014880">
    <property type="entry name" value="SoxZ_dom"/>
</dbReference>
<dbReference type="EMBL" id="JBGCUO010000002">
    <property type="protein sequence ID" value="MEY1663023.1"/>
    <property type="molecule type" value="Genomic_DNA"/>
</dbReference>
<dbReference type="Proteomes" id="UP001562065">
    <property type="component" value="Unassembled WGS sequence"/>
</dbReference>
<evidence type="ECO:0000259" key="3">
    <source>
        <dbReference type="Pfam" id="PF13501"/>
    </source>
</evidence>
<name>A0ABV4AJN4_9GAMM</name>
<reference evidence="4 5" key="1">
    <citation type="submission" date="2024-07" db="EMBL/GenBank/DDBJ databases">
        <authorList>
            <person name="Ren Q."/>
        </authorList>
    </citation>
    <scope>NUCLEOTIDE SEQUENCE [LARGE SCALE GENOMIC DNA]</scope>
    <source>
        <strain evidence="4 5">REN37</strain>
    </source>
</reference>
<dbReference type="Gene3D" id="2.60.40.10">
    <property type="entry name" value="Immunoglobulins"/>
    <property type="match status" value="1"/>
</dbReference>
<dbReference type="InterPro" id="IPR032711">
    <property type="entry name" value="SoxY"/>
</dbReference>
<proteinExistence type="predicted"/>
<gene>
    <name evidence="4" type="ORF">AB5I84_12750</name>
</gene>
<evidence type="ECO:0000259" key="2">
    <source>
        <dbReference type="Pfam" id="PF08770"/>
    </source>
</evidence>